<dbReference type="Gene3D" id="1.25.40.10">
    <property type="entry name" value="Tetratricopeptide repeat domain"/>
    <property type="match status" value="1"/>
</dbReference>
<dbReference type="InterPro" id="IPR011990">
    <property type="entry name" value="TPR-like_helical_dom_sf"/>
</dbReference>
<comment type="caution">
    <text evidence="4">The sequence shown here is derived from an EMBL/GenBank/DDBJ whole genome shotgun (WGS) entry which is preliminary data.</text>
</comment>
<dbReference type="SUPFAM" id="SSF46894">
    <property type="entry name" value="C-terminal effector domain of the bipartite response regulators"/>
    <property type="match status" value="1"/>
</dbReference>
<gene>
    <name evidence="4" type="ORF">ACFQV2_03435</name>
</gene>
<accession>A0ABW2TJ27</accession>
<organism evidence="4 5">
    <name type="scientific">Actinokineospora soli</name>
    <dbReference type="NCBI Taxonomy" id="1048753"/>
    <lineage>
        <taxon>Bacteria</taxon>
        <taxon>Bacillati</taxon>
        <taxon>Actinomycetota</taxon>
        <taxon>Actinomycetes</taxon>
        <taxon>Pseudonocardiales</taxon>
        <taxon>Pseudonocardiaceae</taxon>
        <taxon>Actinokineospora</taxon>
    </lineage>
</organism>
<proteinExistence type="predicted"/>
<evidence type="ECO:0000256" key="2">
    <source>
        <dbReference type="ARBA" id="ARBA00023163"/>
    </source>
</evidence>
<evidence type="ECO:0000313" key="5">
    <source>
        <dbReference type="Proteomes" id="UP001596512"/>
    </source>
</evidence>
<keyword evidence="2" id="KW-0804">Transcription</keyword>
<keyword evidence="1" id="KW-0805">Transcription regulation</keyword>
<dbReference type="Pfam" id="PF03704">
    <property type="entry name" value="BTAD"/>
    <property type="match status" value="1"/>
</dbReference>
<dbReference type="InterPro" id="IPR051677">
    <property type="entry name" value="AfsR-DnrI-RedD_regulator"/>
</dbReference>
<dbReference type="SUPFAM" id="SSF48452">
    <property type="entry name" value="TPR-like"/>
    <property type="match status" value="1"/>
</dbReference>
<evidence type="ECO:0000313" key="4">
    <source>
        <dbReference type="EMBL" id="MFC7612831.1"/>
    </source>
</evidence>
<dbReference type="Gene3D" id="1.10.10.10">
    <property type="entry name" value="Winged helix-like DNA-binding domain superfamily/Winged helix DNA-binding domain"/>
    <property type="match status" value="1"/>
</dbReference>
<dbReference type="InterPro" id="IPR005158">
    <property type="entry name" value="BTAD"/>
</dbReference>
<dbReference type="PANTHER" id="PTHR35807">
    <property type="entry name" value="TRANSCRIPTIONAL REGULATOR REDD-RELATED"/>
    <property type="match status" value="1"/>
</dbReference>
<feature type="domain" description="Bacterial transcriptional activator" evidence="3">
    <location>
        <begin position="92"/>
        <end position="234"/>
    </location>
</feature>
<sequence length="334" mass="35815">MSVELCLLSRVSFRGEEITGPRLRDLLALLAGDLRAGCGTARLIDELWPEEQPENPGKAVQILVSRVRGQLGADVVVRTATGYRLALEPGQVDSSVLLLHASASAQHARNGEHRAALEEAEAGLGLWDGDGIDGEGAVAALRRDRAVTRASLVRARALALARLGRHAEAVEALAALTGQRPHDEEVLLELLRAEAATAGPSAALARYENYRRALRDQLGTEPGAAVRELHQRLLQGEPVRHGVAHAPNALLGREDDLAAVSALVRSARVTSIVGPGGSGRRGWRRRWGWPPSSGSCTSSVSRAWAPTRTSPGRWRRWSGRVSSGSWTRSGRGRC</sequence>
<protein>
    <submittedName>
        <fullName evidence="4">BTAD domain-containing putative transcriptional regulator</fullName>
    </submittedName>
</protein>
<reference evidence="5" key="1">
    <citation type="journal article" date="2019" name="Int. J. Syst. Evol. Microbiol.">
        <title>The Global Catalogue of Microorganisms (GCM) 10K type strain sequencing project: providing services to taxonomists for standard genome sequencing and annotation.</title>
        <authorList>
            <consortium name="The Broad Institute Genomics Platform"/>
            <consortium name="The Broad Institute Genome Sequencing Center for Infectious Disease"/>
            <person name="Wu L."/>
            <person name="Ma J."/>
        </authorList>
    </citation>
    <scope>NUCLEOTIDE SEQUENCE [LARGE SCALE GENOMIC DNA]</scope>
    <source>
        <strain evidence="5">JCM 17695</strain>
    </source>
</reference>
<dbReference type="EMBL" id="JBHTEY010000004">
    <property type="protein sequence ID" value="MFC7612831.1"/>
    <property type="molecule type" value="Genomic_DNA"/>
</dbReference>
<evidence type="ECO:0000259" key="3">
    <source>
        <dbReference type="SMART" id="SM01043"/>
    </source>
</evidence>
<keyword evidence="5" id="KW-1185">Reference proteome</keyword>
<evidence type="ECO:0000256" key="1">
    <source>
        <dbReference type="ARBA" id="ARBA00023015"/>
    </source>
</evidence>
<name>A0ABW2TJ27_9PSEU</name>
<dbReference type="InterPro" id="IPR036388">
    <property type="entry name" value="WH-like_DNA-bd_sf"/>
</dbReference>
<dbReference type="InterPro" id="IPR016032">
    <property type="entry name" value="Sig_transdc_resp-reg_C-effctor"/>
</dbReference>
<dbReference type="Proteomes" id="UP001596512">
    <property type="component" value="Unassembled WGS sequence"/>
</dbReference>
<dbReference type="SMART" id="SM01043">
    <property type="entry name" value="BTAD"/>
    <property type="match status" value="1"/>
</dbReference>
<dbReference type="PANTHER" id="PTHR35807:SF1">
    <property type="entry name" value="TRANSCRIPTIONAL REGULATOR REDD"/>
    <property type="match status" value="1"/>
</dbReference>